<evidence type="ECO:0000256" key="1">
    <source>
        <dbReference type="ARBA" id="ARBA00006854"/>
    </source>
</evidence>
<dbReference type="Pfam" id="PF07814">
    <property type="entry name" value="WAPL"/>
    <property type="match status" value="1"/>
</dbReference>
<accession>A0A9P5YE40</accession>
<evidence type="ECO:0000313" key="4">
    <source>
        <dbReference type="EMBL" id="KAF9466171.1"/>
    </source>
</evidence>
<evidence type="ECO:0000259" key="3">
    <source>
        <dbReference type="Pfam" id="PF07814"/>
    </source>
</evidence>
<evidence type="ECO:0000313" key="5">
    <source>
        <dbReference type="Proteomes" id="UP000807353"/>
    </source>
</evidence>
<feature type="compositionally biased region" description="Basic and acidic residues" evidence="2">
    <location>
        <begin position="25"/>
        <end position="36"/>
    </location>
</feature>
<dbReference type="InterPro" id="IPR022771">
    <property type="entry name" value="WAPL_C"/>
</dbReference>
<feature type="region of interest" description="Disordered" evidence="2">
    <location>
        <begin position="228"/>
        <end position="319"/>
    </location>
</feature>
<dbReference type="PANTHER" id="PTHR22100:SF13">
    <property type="entry name" value="WINGS APART-LIKE PROTEIN HOMOLOG"/>
    <property type="match status" value="1"/>
</dbReference>
<dbReference type="InterPro" id="IPR011989">
    <property type="entry name" value="ARM-like"/>
</dbReference>
<dbReference type="OrthoDB" id="78088at2759"/>
<feature type="compositionally biased region" description="Low complexity" evidence="2">
    <location>
        <begin position="272"/>
        <end position="288"/>
    </location>
</feature>
<feature type="compositionally biased region" description="Pro residues" evidence="2">
    <location>
        <begin position="194"/>
        <end position="203"/>
    </location>
</feature>
<comment type="similarity">
    <text evidence="1">Belongs to the WAPL family.</text>
</comment>
<name>A0A9P5YE40_9AGAR</name>
<dbReference type="Proteomes" id="UP000807353">
    <property type="component" value="Unassembled WGS sequence"/>
</dbReference>
<feature type="compositionally biased region" description="Polar residues" evidence="2">
    <location>
        <begin position="150"/>
        <end position="162"/>
    </location>
</feature>
<dbReference type="PANTHER" id="PTHR22100">
    <property type="entry name" value="WINGS APART-LIKE PROTEIN HOMOLOG"/>
    <property type="match status" value="1"/>
</dbReference>
<feature type="domain" description="Wings apart-like protein C-terminal" evidence="3">
    <location>
        <begin position="321"/>
        <end position="387"/>
    </location>
</feature>
<dbReference type="AlphaFoldDB" id="A0A9P5YE40"/>
<evidence type="ECO:0000256" key="2">
    <source>
        <dbReference type="SAM" id="MobiDB-lite"/>
    </source>
</evidence>
<feature type="compositionally biased region" description="Basic residues" evidence="2">
    <location>
        <begin position="15"/>
        <end position="24"/>
    </location>
</feature>
<keyword evidence="5" id="KW-1185">Reference proteome</keyword>
<dbReference type="EMBL" id="MU150243">
    <property type="protein sequence ID" value="KAF9466171.1"/>
    <property type="molecule type" value="Genomic_DNA"/>
</dbReference>
<feature type="region of interest" description="Disordered" evidence="2">
    <location>
        <begin position="1"/>
        <end position="208"/>
    </location>
</feature>
<feature type="compositionally biased region" description="Basic and acidic residues" evidence="2">
    <location>
        <begin position="692"/>
        <end position="709"/>
    </location>
</feature>
<protein>
    <recommendedName>
        <fullName evidence="3">Wings apart-like protein C-terminal domain-containing protein</fullName>
    </recommendedName>
</protein>
<feature type="compositionally biased region" description="Polar residues" evidence="2">
    <location>
        <begin position="1"/>
        <end position="14"/>
    </location>
</feature>
<comment type="caution">
    <text evidence="4">The sequence shown here is derived from an EMBL/GenBank/DDBJ whole genome shotgun (WGS) entry which is preliminary data.</text>
</comment>
<sequence>MPSSYASSSYNARTYSRKLSAKRRSTLEDAPGDRSEISQTQPRKRRKVSVEVPEPTMPSKERQRSQEILTDPEQDSTPSPPRKVGSVLITYGSPKRKPKSPSPPLRTPHRTPIPARDLSSIFKSVTPTHSSPTPSPIKLAKRMLARSKTDSSIDVPTSTSNVLFERFERTPSLPNLPSSSPPKHTYLSSSQDTLPPPPPPVPLPVTTRTYAGKSRSFLVAIPTSNLAGSNLFTSGVEDEEDEYSTRESYSSLRTRWGVDNSEDDPHPPYPTASPSRSDTTSTPSGSPKKSGKGKGKGGTTKEGQSAAQVQIPLPNGMMNPLKSITELRSKGESRRFLDEVGYLFEGMESSGGIGLRRASALEITTKLCDAEFARKAKAADFLGRIWDVFWEAGAGRGEDKILDTLLAFFAALVARDPTSLADLGLTSASVSSKQKSSAKRDSSLVNTLFALLANPADPLAFASASSKGARADQDAEFRKMGIGKKDRGLFFAIHQAIVSSSSLFSTSTPVSTPLLLTHALQALPPSLLTTNHLPELLISLQDTLSTLISPSSSYLSWPDTACTISYDNVYNHLRLLDTYLLGQWSDLPSSTEDEENDAPDYQSVNDRKMAQARDGWLVDALIALSICAEIDDGSSARECAEILFRVLVSLTHGDETWATKVIENECTLPFLAREIAHSSKQTSRGFRSGTRVKREERVKNEADENKDEATLGSNGEDPGRDEQIQSLDRLCLALGLLTNLVQAIESVKDLLRDIRLDPACTLKRRACIRQCTCSPEKSSLNILDILVNLYIIQLPPTQTIKSESTPPTDTVDASFLRGHLAVMFGLLMRGSPENQEYILNRLDGTSVSPRGKLNRLVDQARDFVAFYAALSSHPIDPDISIGGDVPEGGRRELDVERERESKVAKGVVRFLEGLRDRVEL</sequence>
<reference evidence="4" key="1">
    <citation type="submission" date="2020-11" db="EMBL/GenBank/DDBJ databases">
        <authorList>
            <consortium name="DOE Joint Genome Institute"/>
            <person name="Ahrendt S."/>
            <person name="Riley R."/>
            <person name="Andreopoulos W."/>
            <person name="Labutti K."/>
            <person name="Pangilinan J."/>
            <person name="Ruiz-Duenas F.J."/>
            <person name="Barrasa J.M."/>
            <person name="Sanchez-Garcia M."/>
            <person name="Camarero S."/>
            <person name="Miyauchi S."/>
            <person name="Serrano A."/>
            <person name="Linde D."/>
            <person name="Babiker R."/>
            <person name="Drula E."/>
            <person name="Ayuso-Fernandez I."/>
            <person name="Pacheco R."/>
            <person name="Padilla G."/>
            <person name="Ferreira P."/>
            <person name="Barriuso J."/>
            <person name="Kellner H."/>
            <person name="Castanera R."/>
            <person name="Alfaro M."/>
            <person name="Ramirez L."/>
            <person name="Pisabarro A.G."/>
            <person name="Kuo A."/>
            <person name="Tritt A."/>
            <person name="Lipzen A."/>
            <person name="He G."/>
            <person name="Yan M."/>
            <person name="Ng V."/>
            <person name="Cullen D."/>
            <person name="Martin F."/>
            <person name="Rosso M.-N."/>
            <person name="Henrissat B."/>
            <person name="Hibbett D."/>
            <person name="Martinez A.T."/>
            <person name="Grigoriev I.V."/>
        </authorList>
    </citation>
    <scope>NUCLEOTIDE SEQUENCE</scope>
    <source>
        <strain evidence="4">CBS 247.69</strain>
    </source>
</reference>
<gene>
    <name evidence="4" type="ORF">BDZ94DRAFT_1288503</name>
</gene>
<proteinExistence type="inferred from homology"/>
<feature type="region of interest" description="Disordered" evidence="2">
    <location>
        <begin position="681"/>
        <end position="719"/>
    </location>
</feature>
<feature type="compositionally biased region" description="Low complexity" evidence="2">
    <location>
        <begin position="171"/>
        <end position="182"/>
    </location>
</feature>
<organism evidence="4 5">
    <name type="scientific">Collybia nuda</name>
    <dbReference type="NCBI Taxonomy" id="64659"/>
    <lineage>
        <taxon>Eukaryota</taxon>
        <taxon>Fungi</taxon>
        <taxon>Dikarya</taxon>
        <taxon>Basidiomycota</taxon>
        <taxon>Agaricomycotina</taxon>
        <taxon>Agaricomycetes</taxon>
        <taxon>Agaricomycetidae</taxon>
        <taxon>Agaricales</taxon>
        <taxon>Tricholomatineae</taxon>
        <taxon>Clitocybaceae</taxon>
        <taxon>Collybia</taxon>
    </lineage>
</organism>
<dbReference type="InterPro" id="IPR039874">
    <property type="entry name" value="WAPL"/>
</dbReference>
<dbReference type="Gene3D" id="1.25.10.10">
    <property type="entry name" value="Leucine-rich Repeat Variant"/>
    <property type="match status" value="2"/>
</dbReference>